<dbReference type="EMBL" id="JAZHGA010000080">
    <property type="protein sequence ID" value="MEM5346292.1"/>
    <property type="molecule type" value="Genomic_DNA"/>
</dbReference>
<sequence>RPAAFDEAGAGNVAMAAGLRPTAKAVELPPEPNVRAPVLDPTRLGLEDIVIHRNHFVNQPF</sequence>
<organism evidence="1 2">
    <name type="scientific">Paraburkholderia azotifigens</name>
    <dbReference type="NCBI Taxonomy" id="2057004"/>
    <lineage>
        <taxon>Bacteria</taxon>
        <taxon>Pseudomonadati</taxon>
        <taxon>Pseudomonadota</taxon>
        <taxon>Betaproteobacteria</taxon>
        <taxon>Burkholderiales</taxon>
        <taxon>Burkholderiaceae</taxon>
        <taxon>Paraburkholderia</taxon>
    </lineage>
</organism>
<name>A0ABU9RI33_9BURK</name>
<evidence type="ECO:0000313" key="2">
    <source>
        <dbReference type="Proteomes" id="UP001481677"/>
    </source>
</evidence>
<reference evidence="1 2" key="1">
    <citation type="submission" date="2024-01" db="EMBL/GenBank/DDBJ databases">
        <title>The diversity of rhizobia nodulating Mimosa spp. in eleven states of Brazil covering several biomes is determined by host plant, location, and edaphic factors.</title>
        <authorList>
            <person name="Rouws L."/>
            <person name="Barauna A."/>
            <person name="Beukes C."/>
            <person name="De Faria S.M."/>
            <person name="Gross E."/>
            <person name="Dos Reis Junior F.B."/>
            <person name="Simon M."/>
            <person name="Maluk M."/>
            <person name="Odee D.W."/>
            <person name="Kenicer G."/>
            <person name="Young J.P.W."/>
            <person name="Reis V.M."/>
            <person name="Zilli J."/>
            <person name="James E.K."/>
        </authorList>
    </citation>
    <scope>NUCLEOTIDE SEQUENCE [LARGE SCALE GENOMIC DNA]</scope>
    <source>
        <strain evidence="1 2">JPY530</strain>
    </source>
</reference>
<keyword evidence="2" id="KW-1185">Reference proteome</keyword>
<gene>
    <name evidence="1" type="ORF">V4C56_42560</name>
</gene>
<dbReference type="Proteomes" id="UP001481677">
    <property type="component" value="Unassembled WGS sequence"/>
</dbReference>
<evidence type="ECO:0000313" key="1">
    <source>
        <dbReference type="EMBL" id="MEM5346292.1"/>
    </source>
</evidence>
<proteinExistence type="predicted"/>
<dbReference type="RefSeq" id="WP_342959809.1">
    <property type="nucleotide sequence ID" value="NZ_JAZHFZ010000087.1"/>
</dbReference>
<comment type="caution">
    <text evidence="1">The sequence shown here is derived from an EMBL/GenBank/DDBJ whole genome shotgun (WGS) entry which is preliminary data.</text>
</comment>
<accession>A0ABU9RI33</accession>
<feature type="non-terminal residue" evidence="1">
    <location>
        <position position="1"/>
    </location>
</feature>
<protein>
    <submittedName>
        <fullName evidence="1">Uncharacterized protein</fullName>
    </submittedName>
</protein>